<organism evidence="8 9">
    <name type="scientific">Alcaligenes aquatilis</name>
    <dbReference type="NCBI Taxonomy" id="323284"/>
    <lineage>
        <taxon>Bacteria</taxon>
        <taxon>Pseudomonadati</taxon>
        <taxon>Pseudomonadota</taxon>
        <taxon>Betaproteobacteria</taxon>
        <taxon>Burkholderiales</taxon>
        <taxon>Alcaligenaceae</taxon>
        <taxon>Alcaligenes</taxon>
    </lineage>
</organism>
<feature type="transmembrane region" description="Helical" evidence="6">
    <location>
        <begin position="187"/>
        <end position="211"/>
    </location>
</feature>
<protein>
    <submittedName>
        <fullName evidence="8">MFS transporter</fullName>
    </submittedName>
</protein>
<evidence type="ECO:0000256" key="5">
    <source>
        <dbReference type="ARBA" id="ARBA00023136"/>
    </source>
</evidence>
<dbReference type="SUPFAM" id="SSF103473">
    <property type="entry name" value="MFS general substrate transporter"/>
    <property type="match status" value="1"/>
</dbReference>
<evidence type="ECO:0000259" key="7">
    <source>
        <dbReference type="PROSITE" id="PS50850"/>
    </source>
</evidence>
<dbReference type="InterPro" id="IPR050189">
    <property type="entry name" value="MFS_Efflux_Transporters"/>
</dbReference>
<dbReference type="InterPro" id="IPR036259">
    <property type="entry name" value="MFS_trans_sf"/>
</dbReference>
<sequence>MPNARIVNRKAALIKTENSRNEENVSWRTWLAVVALGVSSFAIVTTELAPIGLLSPLAAEFGQTEGKAGLIVTAYAWVAALAALLSATFLGRFPRKPLLVGLMLVLTISSTIAAFGSEFSTLMGARMVGALAHGAFWAMIGSIGAQLVPSRKVGLATSIIFGGVSVASVLGVPLANLLTQLDGWRTAFMVIAALSLAATLAIALTVPRLPVSTTIGVDALVDVLRNRTFRRIYLATGCAITAHFAAFTFIEPFLSNALNTRVNLISTLLLVFGVAGVVGNLISGKLIDRYLKPLVLISLTLMAVSVLAIGCLPADSSAFVVGMLLLGWGVGVAIVFVGLQTWILRLAGQAAMPASAIYVAIFNAAIGAGALLGGIVLSMTSLSGLMVIAAAAIAASLVPVMLIKPPTP</sequence>
<dbReference type="EMBL" id="CP032153">
    <property type="protein sequence ID" value="AYN20453.1"/>
    <property type="molecule type" value="Genomic_DNA"/>
</dbReference>
<evidence type="ECO:0000313" key="9">
    <source>
        <dbReference type="Proteomes" id="UP000268070"/>
    </source>
</evidence>
<feature type="transmembrane region" description="Helical" evidence="6">
    <location>
        <begin position="262"/>
        <end position="282"/>
    </location>
</feature>
<keyword evidence="3 6" id="KW-0812">Transmembrane</keyword>
<feature type="transmembrane region" description="Helical" evidence="6">
    <location>
        <begin position="356"/>
        <end position="377"/>
    </location>
</feature>
<evidence type="ECO:0000256" key="4">
    <source>
        <dbReference type="ARBA" id="ARBA00022989"/>
    </source>
</evidence>
<evidence type="ECO:0000256" key="3">
    <source>
        <dbReference type="ARBA" id="ARBA00022692"/>
    </source>
</evidence>
<dbReference type="PANTHER" id="PTHR43124">
    <property type="entry name" value="PURINE EFFLUX PUMP PBUE"/>
    <property type="match status" value="1"/>
</dbReference>
<dbReference type="KEGG" id="aaqu:D3M96_07890"/>
<name>A0A3G2HTJ1_9BURK</name>
<dbReference type="GO" id="GO:0022857">
    <property type="term" value="F:transmembrane transporter activity"/>
    <property type="evidence" value="ECO:0007669"/>
    <property type="project" value="InterPro"/>
</dbReference>
<keyword evidence="4 6" id="KW-1133">Transmembrane helix</keyword>
<feature type="transmembrane region" description="Helical" evidence="6">
    <location>
        <begin position="155"/>
        <end position="175"/>
    </location>
</feature>
<dbReference type="Gene3D" id="1.20.1250.20">
    <property type="entry name" value="MFS general substrate transporter like domains"/>
    <property type="match status" value="2"/>
</dbReference>
<feature type="transmembrane region" description="Helical" evidence="6">
    <location>
        <begin position="232"/>
        <end position="250"/>
    </location>
</feature>
<dbReference type="OrthoDB" id="9788453at2"/>
<dbReference type="PANTHER" id="PTHR43124:SF3">
    <property type="entry name" value="CHLORAMPHENICOL EFFLUX PUMP RV0191"/>
    <property type="match status" value="1"/>
</dbReference>
<proteinExistence type="predicted"/>
<feature type="transmembrane region" description="Helical" evidence="6">
    <location>
        <begin position="98"/>
        <end position="116"/>
    </location>
</feature>
<evidence type="ECO:0000256" key="6">
    <source>
        <dbReference type="SAM" id="Phobius"/>
    </source>
</evidence>
<feature type="transmembrane region" description="Helical" evidence="6">
    <location>
        <begin position="383"/>
        <end position="403"/>
    </location>
</feature>
<dbReference type="InterPro" id="IPR011701">
    <property type="entry name" value="MFS"/>
</dbReference>
<dbReference type="GO" id="GO:0005886">
    <property type="term" value="C:plasma membrane"/>
    <property type="evidence" value="ECO:0007669"/>
    <property type="project" value="UniProtKB-SubCell"/>
</dbReference>
<feature type="transmembrane region" description="Helical" evidence="6">
    <location>
        <begin position="294"/>
        <end position="312"/>
    </location>
</feature>
<feature type="transmembrane region" description="Helical" evidence="6">
    <location>
        <begin position="318"/>
        <end position="344"/>
    </location>
</feature>
<gene>
    <name evidence="8" type="ORF">D3M96_07890</name>
</gene>
<feature type="domain" description="Major facilitator superfamily (MFS) profile" evidence="7">
    <location>
        <begin position="30"/>
        <end position="408"/>
    </location>
</feature>
<dbReference type="PROSITE" id="PS50850">
    <property type="entry name" value="MFS"/>
    <property type="match status" value="1"/>
</dbReference>
<accession>A0A3G2HTJ1</accession>
<feature type="transmembrane region" description="Helical" evidence="6">
    <location>
        <begin position="74"/>
        <end position="91"/>
    </location>
</feature>
<dbReference type="Proteomes" id="UP000268070">
    <property type="component" value="Chromosome"/>
</dbReference>
<evidence type="ECO:0000256" key="1">
    <source>
        <dbReference type="ARBA" id="ARBA00004651"/>
    </source>
</evidence>
<dbReference type="Pfam" id="PF07690">
    <property type="entry name" value="MFS_1"/>
    <property type="match status" value="1"/>
</dbReference>
<reference evidence="8 9" key="1">
    <citation type="submission" date="2018-09" db="EMBL/GenBank/DDBJ databases">
        <title>Complete genome sequence of the hydrocarbonoclastic bacterium Alcaligenes aquatilis QD168, isolated from a crude-oil polluted marine sediment of Central Chile.</title>
        <authorList>
            <person name="Duran R.E."/>
            <person name="Barra B."/>
            <person name="Salva-Serra F."/>
            <person name="Mendez V."/>
            <person name="Moore E.R.B."/>
            <person name="Seeger M."/>
        </authorList>
    </citation>
    <scope>NUCLEOTIDE SEQUENCE [LARGE SCALE GENOMIC DNA]</scope>
    <source>
        <strain evidence="8 9">QD168</strain>
    </source>
</reference>
<dbReference type="CDD" id="cd17324">
    <property type="entry name" value="MFS_NepI_like"/>
    <property type="match status" value="1"/>
</dbReference>
<keyword evidence="2" id="KW-1003">Cell membrane</keyword>
<dbReference type="InterPro" id="IPR020846">
    <property type="entry name" value="MFS_dom"/>
</dbReference>
<feature type="transmembrane region" description="Helical" evidence="6">
    <location>
        <begin position="128"/>
        <end position="148"/>
    </location>
</feature>
<evidence type="ECO:0000313" key="8">
    <source>
        <dbReference type="EMBL" id="AYN20453.1"/>
    </source>
</evidence>
<keyword evidence="5 6" id="KW-0472">Membrane</keyword>
<comment type="subcellular location">
    <subcellularLocation>
        <location evidence="1">Cell membrane</location>
        <topology evidence="1">Multi-pass membrane protein</topology>
    </subcellularLocation>
</comment>
<dbReference type="AlphaFoldDB" id="A0A3G2HTJ1"/>
<evidence type="ECO:0000256" key="2">
    <source>
        <dbReference type="ARBA" id="ARBA00022475"/>
    </source>
</evidence>
<feature type="transmembrane region" description="Helical" evidence="6">
    <location>
        <begin position="30"/>
        <end position="54"/>
    </location>
</feature>